<dbReference type="EMBL" id="CP014864">
    <property type="protein sequence ID" value="AMX02037.1"/>
    <property type="molecule type" value="Genomic_DNA"/>
</dbReference>
<gene>
    <name evidence="1" type="ORF">A3224_05075</name>
</gene>
<keyword evidence="2" id="KW-1185">Reference proteome</keyword>
<dbReference type="KEGG" id="mthd:A3224_05075"/>
<sequence>MKKIVVLSIWAAIFFLLGGCAATNKFSVVEYQQTMDAKFPPLAVFSKVPDGDFRQRCEAVNKESLLKQCSFNTIDYSQIYQELSQSGLFESVHLANDAVPYQLLISSAMYDKTSAVELGQAAVAGATLMLAPVNTSWEIHIDAALTWHGHLIRRYQYEIPFTSSVNLFSEHGSMDRDQARAVVSRLIADFQKDEALSPRVLYRSLEASNYETELHLPEAVGEYLASPLVMFRHPLYGAQARYEHKQFQFDFVDVFVYPIPSWEWVDEKSVLARESLRVRKEMEYVEKEGQWKDLSLSDDTWKRWRRADQQVPVLELSGDFSTVADEARYHTYAYLFLLKDKFVKVRASFTGEGRGKKDVESFAREVLASIEVPDESRFMARVRKMWRDERASQP</sequence>
<evidence type="ECO:0000313" key="2">
    <source>
        <dbReference type="Proteomes" id="UP000076077"/>
    </source>
</evidence>
<dbReference type="PROSITE" id="PS51257">
    <property type="entry name" value="PROKAR_LIPOPROTEIN"/>
    <property type="match status" value="1"/>
</dbReference>
<dbReference type="STRING" id="252514.A3224_05075"/>
<dbReference type="RefSeq" id="WP_067152220.1">
    <property type="nucleotide sequence ID" value="NZ_JAPHQA010000020.1"/>
</dbReference>
<reference evidence="2" key="1">
    <citation type="submission" date="2016-03" db="EMBL/GenBank/DDBJ databases">
        <authorList>
            <person name="Lee Y.-S."/>
            <person name="Choi Y.-L."/>
        </authorList>
    </citation>
    <scope>NUCLEOTIDE SEQUENCE [LARGE SCALE GENOMIC DNA]</scope>
    <source>
        <strain evidence="2">DAU221</strain>
    </source>
</reference>
<dbReference type="OrthoDB" id="6321207at2"/>
<accession>A0A143HKJ8</accession>
<evidence type="ECO:0000313" key="1">
    <source>
        <dbReference type="EMBL" id="AMX02037.1"/>
    </source>
</evidence>
<organism evidence="1 2">
    <name type="scientific">Microbulbifer thermotolerans</name>
    <dbReference type="NCBI Taxonomy" id="252514"/>
    <lineage>
        <taxon>Bacteria</taxon>
        <taxon>Pseudomonadati</taxon>
        <taxon>Pseudomonadota</taxon>
        <taxon>Gammaproteobacteria</taxon>
        <taxon>Cellvibrionales</taxon>
        <taxon>Microbulbiferaceae</taxon>
        <taxon>Microbulbifer</taxon>
    </lineage>
</organism>
<proteinExistence type="predicted"/>
<name>A0A143HKJ8_MICTH</name>
<dbReference type="Proteomes" id="UP000076077">
    <property type="component" value="Chromosome"/>
</dbReference>
<dbReference type="AlphaFoldDB" id="A0A143HKJ8"/>
<protein>
    <submittedName>
        <fullName evidence="1">Uncharacterized protein</fullName>
    </submittedName>
</protein>